<dbReference type="EMBL" id="SOBH01000002">
    <property type="protein sequence ID" value="TDT75431.1"/>
    <property type="molecule type" value="Genomic_DNA"/>
</dbReference>
<dbReference type="Proteomes" id="UP000294563">
    <property type="component" value="Unassembled WGS sequence"/>
</dbReference>
<protein>
    <submittedName>
        <fullName evidence="1">Uncharacterized protein</fullName>
    </submittedName>
</protein>
<sequence>MRALKWMFVALAAYLTFSVVHVSVAYVWHDNPAVQKVINFGQKPDLFVWSSSGEEFLQDVTLNGEPLVTGEFFSEDFDRSPSEGAYYLFLLSDEQEGPPQSLRDHFGMSDKNIERVMEGGTVKLFSYSSGFQLGLFPFYIHFRQAFLVNSDQISKEYQPSCIRDIVHVIVTSISELEAMSERCRLQN</sequence>
<evidence type="ECO:0000313" key="1">
    <source>
        <dbReference type="EMBL" id="TDT75431.1"/>
    </source>
</evidence>
<dbReference type="RefSeq" id="WP_134014515.1">
    <property type="nucleotide sequence ID" value="NZ_SOBH01000002.1"/>
</dbReference>
<keyword evidence="2" id="KW-1185">Reference proteome</keyword>
<name>A0A4R7LLW3_9RHOB</name>
<comment type="caution">
    <text evidence="1">The sequence shown here is derived from an EMBL/GenBank/DDBJ whole genome shotgun (WGS) entry which is preliminary data.</text>
</comment>
<gene>
    <name evidence="1" type="ORF">BDE40_2161</name>
</gene>
<organism evidence="1 2">
    <name type="scientific">Litoreibacter halocynthiae</name>
    <dbReference type="NCBI Taxonomy" id="1242689"/>
    <lineage>
        <taxon>Bacteria</taxon>
        <taxon>Pseudomonadati</taxon>
        <taxon>Pseudomonadota</taxon>
        <taxon>Alphaproteobacteria</taxon>
        <taxon>Rhodobacterales</taxon>
        <taxon>Roseobacteraceae</taxon>
        <taxon>Litoreibacter</taxon>
    </lineage>
</organism>
<reference evidence="1 2" key="1">
    <citation type="submission" date="2019-03" db="EMBL/GenBank/DDBJ databases">
        <title>Genomic Encyclopedia of Archaeal and Bacterial Type Strains, Phase II (KMG-II): from individual species to whole genera.</title>
        <authorList>
            <person name="Goeker M."/>
        </authorList>
    </citation>
    <scope>NUCLEOTIDE SEQUENCE [LARGE SCALE GENOMIC DNA]</scope>
    <source>
        <strain evidence="1 2">DSM 29467</strain>
    </source>
</reference>
<evidence type="ECO:0000313" key="2">
    <source>
        <dbReference type="Proteomes" id="UP000294563"/>
    </source>
</evidence>
<proteinExistence type="predicted"/>
<dbReference type="AlphaFoldDB" id="A0A4R7LLW3"/>
<accession>A0A4R7LLW3</accession>